<protein>
    <recommendedName>
        <fullName evidence="4">CbiN domain protein</fullName>
    </recommendedName>
</protein>
<evidence type="ECO:0008006" key="4">
    <source>
        <dbReference type="Google" id="ProtNLM"/>
    </source>
</evidence>
<proteinExistence type="predicted"/>
<keyword evidence="1" id="KW-0812">Transmembrane</keyword>
<organism evidence="2 3">
    <name type="scientific">Paenibacillus illinoisensis</name>
    <dbReference type="NCBI Taxonomy" id="59845"/>
    <lineage>
        <taxon>Bacteria</taxon>
        <taxon>Bacillati</taxon>
        <taxon>Bacillota</taxon>
        <taxon>Bacilli</taxon>
        <taxon>Bacillales</taxon>
        <taxon>Paenibacillaceae</taxon>
        <taxon>Paenibacillus</taxon>
    </lineage>
</organism>
<dbReference type="Proteomes" id="UP000247459">
    <property type="component" value="Unassembled WGS sequence"/>
</dbReference>
<accession>A0A2W0C043</accession>
<dbReference type="RefSeq" id="WP_110822950.1">
    <property type="nucleotide sequence ID" value="NZ_PRLG01000039.1"/>
</dbReference>
<dbReference type="Gene3D" id="2.40.50.120">
    <property type="match status" value="1"/>
</dbReference>
<dbReference type="OrthoDB" id="8221747at2"/>
<comment type="caution">
    <text evidence="2">The sequence shown here is derived from an EMBL/GenBank/DDBJ whole genome shotgun (WGS) entry which is preliminary data.</text>
</comment>
<keyword evidence="1" id="KW-0472">Membrane</keyword>
<evidence type="ECO:0000256" key="1">
    <source>
        <dbReference type="SAM" id="Phobius"/>
    </source>
</evidence>
<sequence length="192" mass="22025">MEKLKHRLLTIIFLITTIFYFSSGQDVNALSCAEKGNLQEELDVYTGAVYGEIKKIQVDLKQEGITGTKEKVRYILVEVERSWKTEVDSQVIVATDYTWGFNFKEGSKYFIFISEMDGELSSSPCSTTIEMNNLNQATKQFGEGFGPKQQVNLESKMWFMMEQDFDLYIVLAIILVVSAVIIMRARKKRKRG</sequence>
<dbReference type="InterPro" id="IPR008993">
    <property type="entry name" value="TIMP-like_OB-fold"/>
</dbReference>
<evidence type="ECO:0000313" key="2">
    <source>
        <dbReference type="EMBL" id="PYY25076.1"/>
    </source>
</evidence>
<evidence type="ECO:0000313" key="3">
    <source>
        <dbReference type="Proteomes" id="UP000247459"/>
    </source>
</evidence>
<keyword evidence="1" id="KW-1133">Transmembrane helix</keyword>
<name>A0A2W0C043_9BACL</name>
<dbReference type="EMBL" id="PRLG01000039">
    <property type="protein sequence ID" value="PYY25076.1"/>
    <property type="molecule type" value="Genomic_DNA"/>
</dbReference>
<dbReference type="AlphaFoldDB" id="A0A2W0C043"/>
<gene>
    <name evidence="2" type="ORF">PIL02S_06670</name>
</gene>
<dbReference type="SUPFAM" id="SSF50242">
    <property type="entry name" value="TIMP-like"/>
    <property type="match status" value="1"/>
</dbReference>
<feature type="transmembrane region" description="Helical" evidence="1">
    <location>
        <begin position="165"/>
        <end position="183"/>
    </location>
</feature>
<reference evidence="2 3" key="1">
    <citation type="submission" date="2018-01" db="EMBL/GenBank/DDBJ databases">
        <title>Genome sequence of the PGP bacterium Paenibacillus illinoisensis E3.</title>
        <authorList>
            <person name="Rolli E."/>
            <person name="Marasco R."/>
            <person name="Bessem C."/>
            <person name="Michoud G."/>
            <person name="Gaiarsa S."/>
            <person name="Borin S."/>
            <person name="Daffonchio D."/>
        </authorList>
    </citation>
    <scope>NUCLEOTIDE SEQUENCE [LARGE SCALE GENOMIC DNA]</scope>
    <source>
        <strain evidence="2 3">E3</strain>
    </source>
</reference>